<keyword evidence="4 6" id="KW-1133">Transmembrane helix</keyword>
<evidence type="ECO:0000313" key="7">
    <source>
        <dbReference type="EMBL" id="JAE36156.1"/>
    </source>
</evidence>
<dbReference type="GO" id="GO:0022857">
    <property type="term" value="F:transmembrane transporter activity"/>
    <property type="evidence" value="ECO:0007669"/>
    <property type="project" value="InterPro"/>
</dbReference>
<reference evidence="7" key="2">
    <citation type="journal article" date="2015" name="Data Brief">
        <title>Shoot transcriptome of the giant reed, Arundo donax.</title>
        <authorList>
            <person name="Barrero R.A."/>
            <person name="Guerrero F.D."/>
            <person name="Moolhuijzen P."/>
            <person name="Goolsby J.A."/>
            <person name="Tidwell J."/>
            <person name="Bellgard S.E."/>
            <person name="Bellgard M.I."/>
        </authorList>
    </citation>
    <scope>NUCLEOTIDE SEQUENCE</scope>
    <source>
        <tissue evidence="7">Shoot tissue taken approximately 20 cm above the soil surface</tissue>
    </source>
</reference>
<dbReference type="PANTHER" id="PTHR23511">
    <property type="entry name" value="SYNAPTIC VESICLE GLYCOPROTEIN 2"/>
    <property type="match status" value="1"/>
</dbReference>
<reference evidence="7" key="1">
    <citation type="submission" date="2014-09" db="EMBL/GenBank/DDBJ databases">
        <authorList>
            <person name="Magalhaes I.L.F."/>
            <person name="Oliveira U."/>
            <person name="Santos F.R."/>
            <person name="Vidigal T.H.D.A."/>
            <person name="Brescovit A.D."/>
            <person name="Santos A.J."/>
        </authorList>
    </citation>
    <scope>NUCLEOTIDE SEQUENCE</scope>
    <source>
        <tissue evidence="7">Shoot tissue taken approximately 20 cm above the soil surface</tissue>
    </source>
</reference>
<organism evidence="7">
    <name type="scientific">Arundo donax</name>
    <name type="common">Giant reed</name>
    <name type="synonym">Donax arundinaceus</name>
    <dbReference type="NCBI Taxonomy" id="35708"/>
    <lineage>
        <taxon>Eukaryota</taxon>
        <taxon>Viridiplantae</taxon>
        <taxon>Streptophyta</taxon>
        <taxon>Embryophyta</taxon>
        <taxon>Tracheophyta</taxon>
        <taxon>Spermatophyta</taxon>
        <taxon>Magnoliopsida</taxon>
        <taxon>Liliopsida</taxon>
        <taxon>Poales</taxon>
        <taxon>Poaceae</taxon>
        <taxon>PACMAD clade</taxon>
        <taxon>Arundinoideae</taxon>
        <taxon>Arundineae</taxon>
        <taxon>Arundo</taxon>
    </lineage>
</organism>
<feature type="transmembrane region" description="Helical" evidence="6">
    <location>
        <begin position="125"/>
        <end position="144"/>
    </location>
</feature>
<feature type="transmembrane region" description="Helical" evidence="6">
    <location>
        <begin position="12"/>
        <end position="31"/>
    </location>
</feature>
<dbReference type="InterPro" id="IPR036259">
    <property type="entry name" value="MFS_trans_sf"/>
</dbReference>
<sequence>MFLIQAAMPVLGWRWLLALSSTPCFILLIFFPLTPESPRYLCSKGRTMDATIILERIARMNNKALPPGILTYTPEKCVDNYLATSETALLIAEDNAGIEEDTSSKPSGIVAFQALWSHELIRSSFLLWFVYVANYFAYYGVILLTSELSNGGRRCASVGTHLIQPKGANLYSDVLVTSLAVVRYR</sequence>
<keyword evidence="2" id="KW-0813">Transport</keyword>
<protein>
    <recommendedName>
        <fullName evidence="8">Major facilitator superfamily (MFS) profile domain-containing protein</fullName>
    </recommendedName>
</protein>
<name>A0A0A9HMR4_ARUDO</name>
<dbReference type="GO" id="GO:0016020">
    <property type="term" value="C:membrane"/>
    <property type="evidence" value="ECO:0007669"/>
    <property type="project" value="UniProtKB-SubCell"/>
</dbReference>
<proteinExistence type="predicted"/>
<comment type="subcellular location">
    <subcellularLocation>
        <location evidence="1">Membrane</location>
        <topology evidence="1">Multi-pass membrane protein</topology>
    </subcellularLocation>
</comment>
<dbReference type="Gene3D" id="1.20.1250.20">
    <property type="entry name" value="MFS general substrate transporter like domains"/>
    <property type="match status" value="1"/>
</dbReference>
<evidence type="ECO:0008006" key="8">
    <source>
        <dbReference type="Google" id="ProtNLM"/>
    </source>
</evidence>
<keyword evidence="3 6" id="KW-0812">Transmembrane</keyword>
<dbReference type="AlphaFoldDB" id="A0A0A9HMR4"/>
<evidence type="ECO:0000256" key="4">
    <source>
        <dbReference type="ARBA" id="ARBA00022989"/>
    </source>
</evidence>
<evidence type="ECO:0000256" key="3">
    <source>
        <dbReference type="ARBA" id="ARBA00022692"/>
    </source>
</evidence>
<keyword evidence="5 6" id="KW-0472">Membrane</keyword>
<evidence type="ECO:0000256" key="5">
    <source>
        <dbReference type="ARBA" id="ARBA00023136"/>
    </source>
</evidence>
<evidence type="ECO:0000256" key="2">
    <source>
        <dbReference type="ARBA" id="ARBA00022448"/>
    </source>
</evidence>
<dbReference type="PANTHER" id="PTHR23511:SF43">
    <property type="entry name" value="MAJOR FACILITATOR SUPERFAMILY (MFS) PROFILE DOMAIN-CONTAINING PROTEIN"/>
    <property type="match status" value="1"/>
</dbReference>
<evidence type="ECO:0000256" key="1">
    <source>
        <dbReference type="ARBA" id="ARBA00004141"/>
    </source>
</evidence>
<dbReference type="SUPFAM" id="SSF103473">
    <property type="entry name" value="MFS general substrate transporter"/>
    <property type="match status" value="1"/>
</dbReference>
<dbReference type="EMBL" id="GBRH01161740">
    <property type="protein sequence ID" value="JAE36156.1"/>
    <property type="molecule type" value="Transcribed_RNA"/>
</dbReference>
<dbReference type="InterPro" id="IPR005828">
    <property type="entry name" value="MFS_sugar_transport-like"/>
</dbReference>
<accession>A0A0A9HMR4</accession>
<evidence type="ECO:0000256" key="6">
    <source>
        <dbReference type="SAM" id="Phobius"/>
    </source>
</evidence>
<dbReference type="Pfam" id="PF00083">
    <property type="entry name" value="Sugar_tr"/>
    <property type="match status" value="1"/>
</dbReference>